<evidence type="ECO:0000256" key="1">
    <source>
        <dbReference type="ARBA" id="ARBA00004141"/>
    </source>
</evidence>
<accession>A0A835BYM5</accession>
<dbReference type="PANTHER" id="PTHR23291">
    <property type="entry name" value="BAX INHIBITOR-RELATED"/>
    <property type="match status" value="1"/>
</dbReference>
<feature type="transmembrane region" description="Helical" evidence="6">
    <location>
        <begin position="259"/>
        <end position="282"/>
    </location>
</feature>
<dbReference type="PANTHER" id="PTHR23291:SF40">
    <property type="entry name" value="OS07G0177200 PROTEIN"/>
    <property type="match status" value="1"/>
</dbReference>
<dbReference type="Proteomes" id="UP000636709">
    <property type="component" value="Unassembled WGS sequence"/>
</dbReference>
<evidence type="ECO:0000256" key="4">
    <source>
        <dbReference type="ARBA" id="ARBA00023136"/>
    </source>
</evidence>
<comment type="subcellular location">
    <subcellularLocation>
        <location evidence="1">Membrane</location>
        <topology evidence="1">Multi-pass membrane protein</topology>
    </subcellularLocation>
</comment>
<feature type="region of interest" description="Disordered" evidence="5">
    <location>
        <begin position="357"/>
        <end position="376"/>
    </location>
</feature>
<dbReference type="Pfam" id="PF01027">
    <property type="entry name" value="Bax1-I"/>
    <property type="match status" value="2"/>
</dbReference>
<feature type="transmembrane region" description="Helical" evidence="6">
    <location>
        <begin position="294"/>
        <end position="314"/>
    </location>
</feature>
<dbReference type="AlphaFoldDB" id="A0A835BYM5"/>
<evidence type="ECO:0000256" key="3">
    <source>
        <dbReference type="ARBA" id="ARBA00022989"/>
    </source>
</evidence>
<feature type="transmembrane region" description="Helical" evidence="6">
    <location>
        <begin position="530"/>
        <end position="551"/>
    </location>
</feature>
<comment type="caution">
    <text evidence="7">The sequence shown here is derived from an EMBL/GenBank/DDBJ whole genome shotgun (WGS) entry which is preliminary data.</text>
</comment>
<dbReference type="InterPro" id="IPR006214">
    <property type="entry name" value="Bax_inhibitor_1-related"/>
</dbReference>
<dbReference type="OrthoDB" id="7933078at2759"/>
<dbReference type="GO" id="GO:0016020">
    <property type="term" value="C:membrane"/>
    <property type="evidence" value="ECO:0007669"/>
    <property type="project" value="UniProtKB-SubCell"/>
</dbReference>
<keyword evidence="8" id="KW-1185">Reference proteome</keyword>
<organism evidence="7 8">
    <name type="scientific">Digitaria exilis</name>
    <dbReference type="NCBI Taxonomy" id="1010633"/>
    <lineage>
        <taxon>Eukaryota</taxon>
        <taxon>Viridiplantae</taxon>
        <taxon>Streptophyta</taxon>
        <taxon>Embryophyta</taxon>
        <taxon>Tracheophyta</taxon>
        <taxon>Spermatophyta</taxon>
        <taxon>Magnoliopsida</taxon>
        <taxon>Liliopsida</taxon>
        <taxon>Poales</taxon>
        <taxon>Poaceae</taxon>
        <taxon>PACMAD clade</taxon>
        <taxon>Panicoideae</taxon>
        <taxon>Panicodae</taxon>
        <taxon>Paniceae</taxon>
        <taxon>Anthephorinae</taxon>
        <taxon>Digitaria</taxon>
    </lineage>
</organism>
<evidence type="ECO:0000256" key="6">
    <source>
        <dbReference type="SAM" id="Phobius"/>
    </source>
</evidence>
<feature type="transmembrane region" description="Helical" evidence="6">
    <location>
        <begin position="563"/>
        <end position="581"/>
    </location>
</feature>
<reference evidence="7" key="1">
    <citation type="submission" date="2020-07" db="EMBL/GenBank/DDBJ databases">
        <title>Genome sequence and genetic diversity analysis of an under-domesticated orphan crop, white fonio (Digitaria exilis).</title>
        <authorList>
            <person name="Bennetzen J.L."/>
            <person name="Chen S."/>
            <person name="Ma X."/>
            <person name="Wang X."/>
            <person name="Yssel A.E.J."/>
            <person name="Chaluvadi S.R."/>
            <person name="Johnson M."/>
            <person name="Gangashetty P."/>
            <person name="Hamidou F."/>
            <person name="Sanogo M.D."/>
            <person name="Zwaenepoel A."/>
            <person name="Wallace J."/>
            <person name="Van De Peer Y."/>
            <person name="Van Deynze A."/>
        </authorList>
    </citation>
    <scope>NUCLEOTIDE SEQUENCE</scope>
    <source>
        <tissue evidence="7">Leaves</tissue>
    </source>
</reference>
<evidence type="ECO:0000256" key="5">
    <source>
        <dbReference type="SAM" id="MobiDB-lite"/>
    </source>
</evidence>
<feature type="compositionally biased region" description="Basic and acidic residues" evidence="5">
    <location>
        <begin position="1"/>
        <end position="28"/>
    </location>
</feature>
<feature type="transmembrane region" description="Helical" evidence="6">
    <location>
        <begin position="623"/>
        <end position="645"/>
    </location>
</feature>
<sequence length="650" mass="71453">MKTPRDHSPPRAPDAKTKREITLSKSRDLIPAWGGGAESAALLTHNRAAPQESAKTPNLLSALSPPRERNQQHGRTPHGGRHLRPRRRDCSPRSPGITRARAQAAGSGSRFEMEKQEHGDAIGEGILQHLLHLGEIWWGRERELNEDDDAATRVRLAWAESDGAMSPPTLLSRAAFVVVFFHPHLFQRTNKPKLLSVLVLNSSCHHRVVVVVSRGERERPAATMWGYQKAPDLEAGGSELLYPGMTESPDLRWAFVRKIYVILAVQLAMTAVVSGFVVKVPAISEFFVSSNTGIALYIFLIILPFIVLCPLHYYHQKHPVNLLLLGLFTVAISFAVGMTCAFTSDIPPPAQRIPSLADEPQEPITGSPSSLPAQPWARRRSIADRHSGRPAMGKHGKCSHDAEACYPPAPGGYMYPYMMESPQIRWAFIRKVYVIVLLQLLLTVAVAAAVNHVAAIGAFFRSRTLASLGAWIAVVLAPFVALMIIDRSIVSFLVRAGDESTRHPINLVLLTLFTICMSFSVGLSCLTAKGVIVVEAAAMTLVVVVGLTAYTFWAAKRGHDFEFLGPFLVAASLILIVFLLMRMLFPMGKTGTLVYGCIAALIFSGFIIYDTDNLIKRFSYDEYIVAAIELYLDIINLFQAILSVLEAIDG</sequence>
<dbReference type="EMBL" id="JACEFO010001754">
    <property type="protein sequence ID" value="KAF8710052.1"/>
    <property type="molecule type" value="Genomic_DNA"/>
</dbReference>
<evidence type="ECO:0000313" key="8">
    <source>
        <dbReference type="Proteomes" id="UP000636709"/>
    </source>
</evidence>
<feature type="transmembrane region" description="Helical" evidence="6">
    <location>
        <begin position="432"/>
        <end position="459"/>
    </location>
</feature>
<feature type="compositionally biased region" description="Basic residues" evidence="5">
    <location>
        <begin position="75"/>
        <end position="87"/>
    </location>
</feature>
<gene>
    <name evidence="7" type="ORF">HU200_029780</name>
</gene>
<evidence type="ECO:0008006" key="9">
    <source>
        <dbReference type="Google" id="ProtNLM"/>
    </source>
</evidence>
<feature type="transmembrane region" description="Helical" evidence="6">
    <location>
        <begin position="593"/>
        <end position="611"/>
    </location>
</feature>
<feature type="region of interest" description="Disordered" evidence="5">
    <location>
        <begin position="1"/>
        <end position="110"/>
    </location>
</feature>
<feature type="compositionally biased region" description="Low complexity" evidence="5">
    <location>
        <begin position="92"/>
        <end position="110"/>
    </location>
</feature>
<name>A0A835BYM5_9POAL</name>
<feature type="transmembrane region" description="Helical" evidence="6">
    <location>
        <begin position="505"/>
        <end position="524"/>
    </location>
</feature>
<feature type="transmembrane region" description="Helical" evidence="6">
    <location>
        <begin position="465"/>
        <end position="485"/>
    </location>
</feature>
<keyword evidence="4 6" id="KW-0472">Membrane</keyword>
<keyword evidence="2 6" id="KW-0812">Transmembrane</keyword>
<evidence type="ECO:0000256" key="2">
    <source>
        <dbReference type="ARBA" id="ARBA00022692"/>
    </source>
</evidence>
<proteinExistence type="predicted"/>
<evidence type="ECO:0000313" key="7">
    <source>
        <dbReference type="EMBL" id="KAF8710052.1"/>
    </source>
</evidence>
<protein>
    <recommendedName>
        <fullName evidence="9">BI1-like protein</fullName>
    </recommendedName>
</protein>
<keyword evidence="3 6" id="KW-1133">Transmembrane helix</keyword>
<feature type="transmembrane region" description="Helical" evidence="6">
    <location>
        <begin position="320"/>
        <end position="342"/>
    </location>
</feature>